<proteinExistence type="predicted"/>
<gene>
    <name evidence="2" type="ORF">Ade02nite_50610</name>
</gene>
<comment type="caution">
    <text evidence="2">The sequence shown here is derived from an EMBL/GenBank/DDBJ whole genome shotgun (WGS) entry which is preliminary data.</text>
</comment>
<evidence type="ECO:0000313" key="3">
    <source>
        <dbReference type="Proteomes" id="UP000609879"/>
    </source>
</evidence>
<keyword evidence="1" id="KW-0812">Transmembrane</keyword>
<sequence>MMRREVLTRLREGGLRGDRDFGGRNGNRTSDMHIELETADHEEPTWEVRSPGDARRNRLDRRTRAILGIAATAAVVVNAGAAWAYWRITGSATAQAAEGPPVAIALRAKSDLSEPLRPGQNGDLTVTVANENGYPIRITAVAPGQGTIVADPEHRDAGCTGAAVVFTQPRFQVAWEVQRHTVGAFAVDGALSMRADAARACEGATFTVPVQASGVRGNPS</sequence>
<keyword evidence="1" id="KW-0472">Membrane</keyword>
<dbReference type="EMBL" id="BOMI01000101">
    <property type="protein sequence ID" value="GID76420.1"/>
    <property type="molecule type" value="Genomic_DNA"/>
</dbReference>
<evidence type="ECO:0000256" key="1">
    <source>
        <dbReference type="SAM" id="Phobius"/>
    </source>
</evidence>
<evidence type="ECO:0000313" key="2">
    <source>
        <dbReference type="EMBL" id="GID76420.1"/>
    </source>
</evidence>
<keyword evidence="1" id="KW-1133">Transmembrane helix</keyword>
<protein>
    <submittedName>
        <fullName evidence="2">Uncharacterized protein</fullName>
    </submittedName>
</protein>
<organism evidence="2 3">
    <name type="scientific">Paractinoplanes deccanensis</name>
    <dbReference type="NCBI Taxonomy" id="113561"/>
    <lineage>
        <taxon>Bacteria</taxon>
        <taxon>Bacillati</taxon>
        <taxon>Actinomycetota</taxon>
        <taxon>Actinomycetes</taxon>
        <taxon>Micromonosporales</taxon>
        <taxon>Micromonosporaceae</taxon>
        <taxon>Paractinoplanes</taxon>
    </lineage>
</organism>
<keyword evidence="3" id="KW-1185">Reference proteome</keyword>
<reference evidence="2 3" key="1">
    <citation type="submission" date="2021-01" db="EMBL/GenBank/DDBJ databases">
        <title>Whole genome shotgun sequence of Actinoplanes deccanensis NBRC 13994.</title>
        <authorList>
            <person name="Komaki H."/>
            <person name="Tamura T."/>
        </authorList>
    </citation>
    <scope>NUCLEOTIDE SEQUENCE [LARGE SCALE GENOMIC DNA]</scope>
    <source>
        <strain evidence="2 3">NBRC 13994</strain>
    </source>
</reference>
<dbReference type="Proteomes" id="UP000609879">
    <property type="component" value="Unassembled WGS sequence"/>
</dbReference>
<dbReference type="RefSeq" id="WP_203768870.1">
    <property type="nucleotide sequence ID" value="NZ_BAAABO010000042.1"/>
</dbReference>
<accession>A0ABQ3Y8Z1</accession>
<feature type="transmembrane region" description="Helical" evidence="1">
    <location>
        <begin position="65"/>
        <end position="86"/>
    </location>
</feature>
<name>A0ABQ3Y8Z1_9ACTN</name>